<gene>
    <name evidence="1" type="ORF">IAC50_06365</name>
</gene>
<dbReference type="AlphaFoldDB" id="A0A9D1I391"/>
<comment type="caution">
    <text evidence="1">The sequence shown here is derived from an EMBL/GenBank/DDBJ whole genome shotgun (WGS) entry which is preliminary data.</text>
</comment>
<sequence length="94" mass="10438">MKCGVRFCGGCNPRYDRGALYRRIKEDLADIDFQYAQEGEVYDCLLVIGGCGGHCASYSQFHVKGEIVDIWDENQINAAEEKLRAAMSVKNGGI</sequence>
<name>A0A9D1I391_9FIRM</name>
<evidence type="ECO:0000313" key="2">
    <source>
        <dbReference type="Proteomes" id="UP000824090"/>
    </source>
</evidence>
<reference evidence="1" key="1">
    <citation type="submission" date="2020-10" db="EMBL/GenBank/DDBJ databases">
        <authorList>
            <person name="Gilroy R."/>
        </authorList>
    </citation>
    <scope>NUCLEOTIDE SEQUENCE</scope>
    <source>
        <strain evidence="1">ChiHcec3-6078</strain>
    </source>
</reference>
<accession>A0A9D1I391</accession>
<protein>
    <submittedName>
        <fullName evidence="1">Uncharacterized protein</fullName>
    </submittedName>
</protein>
<dbReference type="EMBL" id="DVMP01000119">
    <property type="protein sequence ID" value="HIU26095.1"/>
    <property type="molecule type" value="Genomic_DNA"/>
</dbReference>
<reference evidence="1" key="2">
    <citation type="journal article" date="2021" name="PeerJ">
        <title>Extensive microbial diversity within the chicken gut microbiome revealed by metagenomics and culture.</title>
        <authorList>
            <person name="Gilroy R."/>
            <person name="Ravi A."/>
            <person name="Getino M."/>
            <person name="Pursley I."/>
            <person name="Horton D.L."/>
            <person name="Alikhan N.F."/>
            <person name="Baker D."/>
            <person name="Gharbi K."/>
            <person name="Hall N."/>
            <person name="Watson M."/>
            <person name="Adriaenssens E.M."/>
            <person name="Foster-Nyarko E."/>
            <person name="Jarju S."/>
            <person name="Secka A."/>
            <person name="Antonio M."/>
            <person name="Oren A."/>
            <person name="Chaudhuri R.R."/>
            <person name="La Ragione R."/>
            <person name="Hildebrand F."/>
            <person name="Pallen M.J."/>
        </authorList>
    </citation>
    <scope>NUCLEOTIDE SEQUENCE</scope>
    <source>
        <strain evidence="1">ChiHcec3-6078</strain>
    </source>
</reference>
<organism evidence="1 2">
    <name type="scientific">Candidatus Allocopromorpha excrementigallinarum</name>
    <dbReference type="NCBI Taxonomy" id="2840742"/>
    <lineage>
        <taxon>Bacteria</taxon>
        <taxon>Bacillati</taxon>
        <taxon>Bacillota</taxon>
        <taxon>Clostridia</taxon>
        <taxon>Eubacteriales</taxon>
        <taxon>Eubacteriaceae</taxon>
        <taxon>Eubacteriaceae incertae sedis</taxon>
        <taxon>Candidatus Allocopromorpha</taxon>
    </lineage>
</organism>
<proteinExistence type="predicted"/>
<evidence type="ECO:0000313" key="1">
    <source>
        <dbReference type="EMBL" id="HIU26095.1"/>
    </source>
</evidence>
<dbReference type="Proteomes" id="UP000824090">
    <property type="component" value="Unassembled WGS sequence"/>
</dbReference>